<dbReference type="AlphaFoldDB" id="A0A927H7X1"/>
<keyword evidence="5" id="KW-0046">Antibiotic resistance</keyword>
<protein>
    <submittedName>
        <fullName evidence="7">TetM/TetW/TetO/TetS family tetracycline resistance ribosomal protection protein</fullName>
    </submittedName>
</protein>
<dbReference type="InterPro" id="IPR014721">
    <property type="entry name" value="Ribsml_uS5_D2-typ_fold_subgr"/>
</dbReference>
<dbReference type="PRINTS" id="PR00315">
    <property type="entry name" value="ELONGATNFCT"/>
</dbReference>
<dbReference type="Gene3D" id="2.40.30.10">
    <property type="entry name" value="Translation factors"/>
    <property type="match status" value="1"/>
</dbReference>
<proteinExistence type="predicted"/>
<dbReference type="GO" id="GO:0032790">
    <property type="term" value="P:ribosome disassembly"/>
    <property type="evidence" value="ECO:0007669"/>
    <property type="project" value="TreeGrafter"/>
</dbReference>
<dbReference type="GO" id="GO:0046677">
    <property type="term" value="P:response to antibiotic"/>
    <property type="evidence" value="ECO:0007669"/>
    <property type="project" value="UniProtKB-KW"/>
</dbReference>
<dbReference type="Gene3D" id="3.30.230.10">
    <property type="match status" value="1"/>
</dbReference>
<organism evidence="7 8">
    <name type="scientific">Paenibacillus arenilitoris</name>
    <dbReference type="NCBI Taxonomy" id="2772299"/>
    <lineage>
        <taxon>Bacteria</taxon>
        <taxon>Bacillati</taxon>
        <taxon>Bacillota</taxon>
        <taxon>Bacilli</taxon>
        <taxon>Bacillales</taxon>
        <taxon>Paenibacillaceae</taxon>
        <taxon>Paenibacillus</taxon>
    </lineage>
</organism>
<dbReference type="InterPro" id="IPR000640">
    <property type="entry name" value="EFG_V-like"/>
</dbReference>
<dbReference type="PANTHER" id="PTHR43261:SF1">
    <property type="entry name" value="RIBOSOME-RELEASING FACTOR 2, MITOCHONDRIAL"/>
    <property type="match status" value="1"/>
</dbReference>
<dbReference type="Gene3D" id="3.30.70.870">
    <property type="entry name" value="Elongation Factor G (Translational Gtpase), domain 3"/>
    <property type="match status" value="1"/>
</dbReference>
<comment type="function">
    <text evidence="1">Abolishes the inhibitory effect of tetracyclin on protein synthesis by a non-covalent modification of the ribosomes.</text>
</comment>
<dbReference type="InterPro" id="IPR009000">
    <property type="entry name" value="Transl_B-barrel_sf"/>
</dbReference>
<dbReference type="Pfam" id="PF22042">
    <property type="entry name" value="EF-G_D2"/>
    <property type="match status" value="1"/>
</dbReference>
<dbReference type="CDD" id="cd03711">
    <property type="entry name" value="Tet_C"/>
    <property type="match status" value="1"/>
</dbReference>
<dbReference type="InterPro" id="IPR000795">
    <property type="entry name" value="T_Tr_GTP-bd_dom"/>
</dbReference>
<dbReference type="SMART" id="SM00889">
    <property type="entry name" value="EFG_IV"/>
    <property type="match status" value="1"/>
</dbReference>
<dbReference type="Proteomes" id="UP000632125">
    <property type="component" value="Unassembled WGS sequence"/>
</dbReference>
<accession>A0A927H7X1</accession>
<dbReference type="SUPFAM" id="SSF50447">
    <property type="entry name" value="Translation proteins"/>
    <property type="match status" value="1"/>
</dbReference>
<keyword evidence="4" id="KW-0342">GTP-binding</keyword>
<dbReference type="NCBIfam" id="TIGR00231">
    <property type="entry name" value="small_GTP"/>
    <property type="match status" value="1"/>
</dbReference>
<dbReference type="Gene3D" id="3.30.70.240">
    <property type="match status" value="1"/>
</dbReference>
<dbReference type="InterPro" id="IPR035647">
    <property type="entry name" value="EFG_III/V"/>
</dbReference>
<dbReference type="InterPro" id="IPR005517">
    <property type="entry name" value="Transl_elong_EFG/EF2_IV"/>
</dbReference>
<dbReference type="SUPFAM" id="SSF54980">
    <property type="entry name" value="EF-G C-terminal domain-like"/>
    <property type="match status" value="2"/>
</dbReference>
<evidence type="ECO:0000256" key="5">
    <source>
        <dbReference type="ARBA" id="ARBA00023251"/>
    </source>
</evidence>
<evidence type="ECO:0000256" key="1">
    <source>
        <dbReference type="ARBA" id="ARBA00003987"/>
    </source>
</evidence>
<feature type="domain" description="Tr-type G" evidence="6">
    <location>
        <begin position="1"/>
        <end position="234"/>
    </location>
</feature>
<dbReference type="GO" id="GO:0003924">
    <property type="term" value="F:GTPase activity"/>
    <property type="evidence" value="ECO:0007669"/>
    <property type="project" value="InterPro"/>
</dbReference>
<dbReference type="InterPro" id="IPR027417">
    <property type="entry name" value="P-loop_NTPase"/>
</dbReference>
<dbReference type="InterPro" id="IPR020568">
    <property type="entry name" value="Ribosomal_Su5_D2-typ_SF"/>
</dbReference>
<dbReference type="EMBL" id="JACXIY010000025">
    <property type="protein sequence ID" value="MBD2870977.1"/>
    <property type="molecule type" value="Genomic_DNA"/>
</dbReference>
<evidence type="ECO:0000313" key="8">
    <source>
        <dbReference type="Proteomes" id="UP000632125"/>
    </source>
</evidence>
<evidence type="ECO:0000256" key="2">
    <source>
        <dbReference type="ARBA" id="ARBA00022741"/>
    </source>
</evidence>
<dbReference type="Pfam" id="PF00009">
    <property type="entry name" value="GTP_EFTU"/>
    <property type="match status" value="1"/>
</dbReference>
<gene>
    <name evidence="7" type="ORF">IDH41_20535</name>
</gene>
<dbReference type="Pfam" id="PF00679">
    <property type="entry name" value="EFG_C"/>
    <property type="match status" value="1"/>
</dbReference>
<dbReference type="PRINTS" id="PR01037">
    <property type="entry name" value="TCRTETOQM"/>
</dbReference>
<dbReference type="Pfam" id="PF03764">
    <property type="entry name" value="EFG_IV"/>
    <property type="match status" value="1"/>
</dbReference>
<keyword evidence="2" id="KW-0547">Nucleotide-binding</keyword>
<dbReference type="SUPFAM" id="SSF52540">
    <property type="entry name" value="P-loop containing nucleoside triphosphate hydrolases"/>
    <property type="match status" value="1"/>
</dbReference>
<evidence type="ECO:0000259" key="6">
    <source>
        <dbReference type="PROSITE" id="PS51722"/>
    </source>
</evidence>
<evidence type="ECO:0000256" key="3">
    <source>
        <dbReference type="ARBA" id="ARBA00022917"/>
    </source>
</evidence>
<comment type="caution">
    <text evidence="7">The sequence shown here is derived from an EMBL/GenBank/DDBJ whole genome shotgun (WGS) entry which is preliminary data.</text>
</comment>
<dbReference type="Gene3D" id="3.40.50.300">
    <property type="entry name" value="P-loop containing nucleotide triphosphate hydrolases"/>
    <property type="match status" value="1"/>
</dbReference>
<reference evidence="7" key="1">
    <citation type="submission" date="2020-09" db="EMBL/GenBank/DDBJ databases">
        <title>A novel bacterium of genus Paenibacillus, isolated from South China Sea.</title>
        <authorList>
            <person name="Huang H."/>
            <person name="Mo K."/>
            <person name="Hu Y."/>
        </authorList>
    </citation>
    <scope>NUCLEOTIDE SEQUENCE</scope>
    <source>
        <strain evidence="7">IB182493</strain>
    </source>
</reference>
<dbReference type="GO" id="GO:0005525">
    <property type="term" value="F:GTP binding"/>
    <property type="evidence" value="ECO:0007669"/>
    <property type="project" value="UniProtKB-KW"/>
</dbReference>
<dbReference type="PROSITE" id="PS51722">
    <property type="entry name" value="G_TR_2"/>
    <property type="match status" value="1"/>
</dbReference>
<keyword evidence="8" id="KW-1185">Reference proteome</keyword>
<dbReference type="RefSeq" id="WP_190864351.1">
    <property type="nucleotide sequence ID" value="NZ_JACXIY010000025.1"/>
</dbReference>
<name>A0A927H7X1_9BACL</name>
<dbReference type="GO" id="GO:0006412">
    <property type="term" value="P:translation"/>
    <property type="evidence" value="ECO:0007669"/>
    <property type="project" value="UniProtKB-KW"/>
</dbReference>
<dbReference type="SMART" id="SM00838">
    <property type="entry name" value="EFG_C"/>
    <property type="match status" value="1"/>
</dbReference>
<dbReference type="InterPro" id="IPR005225">
    <property type="entry name" value="Small_GTP-bd"/>
</dbReference>
<dbReference type="InterPro" id="IPR053905">
    <property type="entry name" value="EF-G-like_DII"/>
</dbReference>
<dbReference type="InterPro" id="IPR035650">
    <property type="entry name" value="Tet_C"/>
</dbReference>
<keyword evidence="3" id="KW-0648">Protein biosynthesis</keyword>
<sequence>MNKTFGILAHVDAGKTTFTEQLLYHAGSIKKRGRVDHRDAFMDSHEIERQRGITIFADQAAFGYRGAAYFVIDTPGHADFSPEMERAIQAMDFAVIVVSAVEGVEAHTETVWQLLRKNRVPVFFFMNKTDREGADPVRVMEELRRNLTPDLFDMTDAFDGRTMSDELAEWLAERDEELLEQYAEKGFDAQRWLVCLRAMIRSGRSYPCFRGSALQDIGVRSFLEMFHVLTETNYDASAELDGRVYKIRYDDSGTRVTFVKLLAGRMHVRDEVRYGEGLSDKATQLRRYNGSGYEQVQQAVAGELVAIIGLEEAQTGDGIGVRREKARYETAPALRSSVGLEPHVHSKEALAVFRMLEAEDPALNVAWVERLQQIQLHVMGAIQLEVLEHVLQERFKLRVRFGQPEILYKETVESAVRGYGHFEPLRHYAEVHLLIEPALRDSGVSYESACHVEELPAGLQNAVGQFLLEREHHGLLTGSPLTDIRLTLLTGSGHQKHTHGGDFREAAFRALRQGLEKAENVLLEPYYQFKITVDLDHIGRVLTDIQKAHGSFEPPVTEGNKATVTGKSPVATFMDYGAALASFTQGRGRIGLSVAGYDRCHNEQEAIERIGYDKDADPEYTSSSIFCAKGAGYSVRWDEAEPMMHVPRKP</sequence>
<dbReference type="PANTHER" id="PTHR43261">
    <property type="entry name" value="TRANSLATION ELONGATION FACTOR G-RELATED"/>
    <property type="match status" value="1"/>
</dbReference>
<dbReference type="SUPFAM" id="SSF54211">
    <property type="entry name" value="Ribosomal protein S5 domain 2-like"/>
    <property type="match status" value="1"/>
</dbReference>
<evidence type="ECO:0000313" key="7">
    <source>
        <dbReference type="EMBL" id="MBD2870977.1"/>
    </source>
</evidence>
<evidence type="ECO:0000256" key="4">
    <source>
        <dbReference type="ARBA" id="ARBA00023134"/>
    </source>
</evidence>